<dbReference type="EMBL" id="QTSX02000001">
    <property type="protein sequence ID" value="KAJ9090614.1"/>
    <property type="molecule type" value="Genomic_DNA"/>
</dbReference>
<accession>A0ACC2UV62</accession>
<dbReference type="Proteomes" id="UP001165960">
    <property type="component" value="Unassembled WGS sequence"/>
</dbReference>
<organism evidence="1 2">
    <name type="scientific">Entomophthora muscae</name>
    <dbReference type="NCBI Taxonomy" id="34485"/>
    <lineage>
        <taxon>Eukaryota</taxon>
        <taxon>Fungi</taxon>
        <taxon>Fungi incertae sedis</taxon>
        <taxon>Zoopagomycota</taxon>
        <taxon>Entomophthoromycotina</taxon>
        <taxon>Entomophthoromycetes</taxon>
        <taxon>Entomophthorales</taxon>
        <taxon>Entomophthoraceae</taxon>
        <taxon>Entomophthora</taxon>
    </lineage>
</organism>
<gene>
    <name evidence="1" type="ORF">DSO57_1000465</name>
</gene>
<evidence type="ECO:0000313" key="2">
    <source>
        <dbReference type="Proteomes" id="UP001165960"/>
    </source>
</evidence>
<evidence type="ECO:0000313" key="1">
    <source>
        <dbReference type="EMBL" id="KAJ9090614.1"/>
    </source>
</evidence>
<name>A0ACC2UV62_9FUNG</name>
<sequence>MGIVSIPIGTLVTGLNPSAAIHLLSEDGFLTSASGSGSQVSQAGWYMVPCGELCWGSTLVFCQGTPAMLINLAGLENLAPGGIIEASSWEGIGD</sequence>
<comment type="caution">
    <text evidence="1">The sequence shown here is derived from an EMBL/GenBank/DDBJ whole genome shotgun (WGS) entry which is preliminary data.</text>
</comment>
<reference evidence="1" key="1">
    <citation type="submission" date="2022-04" db="EMBL/GenBank/DDBJ databases">
        <title>Genome of the entomopathogenic fungus Entomophthora muscae.</title>
        <authorList>
            <person name="Elya C."/>
            <person name="Lovett B.R."/>
            <person name="Lee E."/>
            <person name="Macias A.M."/>
            <person name="Hajek A.E."/>
            <person name="De Bivort B.L."/>
            <person name="Kasson M.T."/>
            <person name="De Fine Licht H.H."/>
            <person name="Stajich J.E."/>
        </authorList>
    </citation>
    <scope>NUCLEOTIDE SEQUENCE</scope>
    <source>
        <strain evidence="1">Berkeley</strain>
    </source>
</reference>
<proteinExistence type="predicted"/>
<keyword evidence="2" id="KW-1185">Reference proteome</keyword>
<protein>
    <submittedName>
        <fullName evidence="1">Uncharacterized protein</fullName>
    </submittedName>
</protein>